<protein>
    <submittedName>
        <fullName evidence="1">Uncharacterized protein</fullName>
    </submittedName>
</protein>
<accession>A0AA88DZA9</accession>
<dbReference type="AlphaFoldDB" id="A0AA88DZA9"/>
<proteinExistence type="predicted"/>
<gene>
    <name evidence="1" type="ORF">TIFTF001_033721</name>
</gene>
<name>A0AA88DZA9_FICCA</name>
<evidence type="ECO:0000313" key="1">
    <source>
        <dbReference type="EMBL" id="GMN64643.1"/>
    </source>
</evidence>
<dbReference type="EMBL" id="BTGU01000189">
    <property type="protein sequence ID" value="GMN64643.1"/>
    <property type="molecule type" value="Genomic_DNA"/>
</dbReference>
<sequence length="71" mass="7601">MVGLLVSLRGQTKLPYSVEPLDELPVPRVLLGVPGYLGMECRYLGVSDLIGLSAYETDLFPVAVPAIVVVT</sequence>
<reference evidence="1" key="1">
    <citation type="submission" date="2023-07" db="EMBL/GenBank/DDBJ databases">
        <title>draft genome sequence of fig (Ficus carica).</title>
        <authorList>
            <person name="Takahashi T."/>
            <person name="Nishimura K."/>
        </authorList>
    </citation>
    <scope>NUCLEOTIDE SEQUENCE</scope>
</reference>
<comment type="caution">
    <text evidence="1">The sequence shown here is derived from an EMBL/GenBank/DDBJ whole genome shotgun (WGS) entry which is preliminary data.</text>
</comment>
<dbReference type="Proteomes" id="UP001187192">
    <property type="component" value="Unassembled WGS sequence"/>
</dbReference>
<evidence type="ECO:0000313" key="2">
    <source>
        <dbReference type="Proteomes" id="UP001187192"/>
    </source>
</evidence>
<organism evidence="1 2">
    <name type="scientific">Ficus carica</name>
    <name type="common">Common fig</name>
    <dbReference type="NCBI Taxonomy" id="3494"/>
    <lineage>
        <taxon>Eukaryota</taxon>
        <taxon>Viridiplantae</taxon>
        <taxon>Streptophyta</taxon>
        <taxon>Embryophyta</taxon>
        <taxon>Tracheophyta</taxon>
        <taxon>Spermatophyta</taxon>
        <taxon>Magnoliopsida</taxon>
        <taxon>eudicotyledons</taxon>
        <taxon>Gunneridae</taxon>
        <taxon>Pentapetalae</taxon>
        <taxon>rosids</taxon>
        <taxon>fabids</taxon>
        <taxon>Rosales</taxon>
        <taxon>Moraceae</taxon>
        <taxon>Ficeae</taxon>
        <taxon>Ficus</taxon>
    </lineage>
</organism>
<keyword evidence="2" id="KW-1185">Reference proteome</keyword>